<evidence type="ECO:0000313" key="3">
    <source>
        <dbReference type="Proteomes" id="UP000191820"/>
    </source>
</evidence>
<proteinExistence type="predicted"/>
<name>A0ABM6JGS0_9GAMM</name>
<accession>A0ABM6JGS0</accession>
<gene>
    <name evidence="2" type="ORF">SJ2017_0567</name>
</gene>
<dbReference type="PROSITE" id="PS51186">
    <property type="entry name" value="GNAT"/>
    <property type="match status" value="1"/>
</dbReference>
<dbReference type="PANTHER" id="PTHR43792">
    <property type="entry name" value="GNAT FAMILY, PUTATIVE (AFU_ORTHOLOGUE AFUA_3G00765)-RELATED-RELATED"/>
    <property type="match status" value="1"/>
</dbReference>
<dbReference type="Proteomes" id="UP000191820">
    <property type="component" value="Chromosome"/>
</dbReference>
<dbReference type="EMBL" id="CP020472">
    <property type="protein sequence ID" value="ARD20905.1"/>
    <property type="molecule type" value="Genomic_DNA"/>
</dbReference>
<sequence>MTIITETDRLIIREFNLGDAKAVLEFNSEEVNRYTGDAGLCNTLKDAENIIQEIWLAEYKKFGFARWAVVHKATNQVIGFCGFKNDPRINAIDIGYRLHQDFWGKGYATEANQACIEFAKQHMDLDIVYGEVVDVNLGSVNIIKKLGMTFIRQYEDEGFTLLRYAISLKGNPLPAN</sequence>
<dbReference type="PANTHER" id="PTHR43792:SF1">
    <property type="entry name" value="N-ACETYLTRANSFERASE DOMAIN-CONTAINING PROTEIN"/>
    <property type="match status" value="1"/>
</dbReference>
<evidence type="ECO:0000313" key="2">
    <source>
        <dbReference type="EMBL" id="ARD20905.1"/>
    </source>
</evidence>
<dbReference type="SUPFAM" id="SSF55729">
    <property type="entry name" value="Acyl-CoA N-acyltransferases (Nat)"/>
    <property type="match status" value="1"/>
</dbReference>
<dbReference type="InterPro" id="IPR051531">
    <property type="entry name" value="N-acetyltransferase"/>
</dbReference>
<protein>
    <submittedName>
        <fullName evidence="2">N-acetyltransferase</fullName>
    </submittedName>
</protein>
<dbReference type="Gene3D" id="3.40.630.30">
    <property type="match status" value="1"/>
</dbReference>
<reference evidence="2 3" key="1">
    <citation type="submission" date="2017-03" db="EMBL/GenBank/DDBJ databases">
        <title>Genome sequencing of Shewanella japonica KCTC 22435.</title>
        <authorList>
            <person name="Kim K.M."/>
        </authorList>
    </citation>
    <scope>NUCLEOTIDE SEQUENCE [LARGE SCALE GENOMIC DNA]</scope>
    <source>
        <strain evidence="2 3">KCTC 22435</strain>
    </source>
</reference>
<keyword evidence="3" id="KW-1185">Reference proteome</keyword>
<dbReference type="Pfam" id="PF13302">
    <property type="entry name" value="Acetyltransf_3"/>
    <property type="match status" value="1"/>
</dbReference>
<dbReference type="RefSeq" id="WP_080914818.1">
    <property type="nucleotide sequence ID" value="NZ_CP020472.1"/>
</dbReference>
<organism evidence="2 3">
    <name type="scientific">Shewanella japonica</name>
    <dbReference type="NCBI Taxonomy" id="93973"/>
    <lineage>
        <taxon>Bacteria</taxon>
        <taxon>Pseudomonadati</taxon>
        <taxon>Pseudomonadota</taxon>
        <taxon>Gammaproteobacteria</taxon>
        <taxon>Alteromonadales</taxon>
        <taxon>Shewanellaceae</taxon>
        <taxon>Shewanella</taxon>
    </lineage>
</organism>
<dbReference type="InterPro" id="IPR000182">
    <property type="entry name" value="GNAT_dom"/>
</dbReference>
<dbReference type="InterPro" id="IPR016181">
    <property type="entry name" value="Acyl_CoA_acyltransferase"/>
</dbReference>
<feature type="domain" description="N-acetyltransferase" evidence="1">
    <location>
        <begin position="10"/>
        <end position="169"/>
    </location>
</feature>
<evidence type="ECO:0000259" key="1">
    <source>
        <dbReference type="PROSITE" id="PS51186"/>
    </source>
</evidence>